<evidence type="ECO:0000313" key="1">
    <source>
        <dbReference type="EMBL" id="GFD08552.1"/>
    </source>
</evidence>
<name>A0A699TDC1_TANCI</name>
<proteinExistence type="predicted"/>
<dbReference type="GO" id="GO:0003964">
    <property type="term" value="F:RNA-directed DNA polymerase activity"/>
    <property type="evidence" value="ECO:0007669"/>
    <property type="project" value="UniProtKB-KW"/>
</dbReference>
<dbReference type="EMBL" id="BKCJ011239255">
    <property type="protein sequence ID" value="GFD08552.1"/>
    <property type="molecule type" value="Genomic_DNA"/>
</dbReference>
<keyword evidence="1" id="KW-0548">Nucleotidyltransferase</keyword>
<gene>
    <name evidence="1" type="ORF">Tci_880521</name>
</gene>
<dbReference type="AlphaFoldDB" id="A0A699TDC1"/>
<keyword evidence="1" id="KW-0808">Transferase</keyword>
<accession>A0A699TDC1</accession>
<reference evidence="1" key="1">
    <citation type="journal article" date="2019" name="Sci. Rep.">
        <title>Draft genome of Tanacetum cinerariifolium, the natural source of mosquito coil.</title>
        <authorList>
            <person name="Yamashiro T."/>
            <person name="Shiraishi A."/>
            <person name="Satake H."/>
            <person name="Nakayama K."/>
        </authorList>
    </citation>
    <scope>NUCLEOTIDE SEQUENCE</scope>
</reference>
<feature type="non-terminal residue" evidence="1">
    <location>
        <position position="1"/>
    </location>
</feature>
<organism evidence="1">
    <name type="scientific">Tanacetum cinerariifolium</name>
    <name type="common">Dalmatian daisy</name>
    <name type="synonym">Chrysanthemum cinerariifolium</name>
    <dbReference type="NCBI Taxonomy" id="118510"/>
    <lineage>
        <taxon>Eukaryota</taxon>
        <taxon>Viridiplantae</taxon>
        <taxon>Streptophyta</taxon>
        <taxon>Embryophyta</taxon>
        <taxon>Tracheophyta</taxon>
        <taxon>Spermatophyta</taxon>
        <taxon>Magnoliopsida</taxon>
        <taxon>eudicotyledons</taxon>
        <taxon>Gunneridae</taxon>
        <taxon>Pentapetalae</taxon>
        <taxon>asterids</taxon>
        <taxon>campanulids</taxon>
        <taxon>Asterales</taxon>
        <taxon>Asteraceae</taxon>
        <taxon>Asteroideae</taxon>
        <taxon>Anthemideae</taxon>
        <taxon>Anthemidinae</taxon>
        <taxon>Tanacetum</taxon>
    </lineage>
</organism>
<keyword evidence="1" id="KW-0695">RNA-directed DNA polymerase</keyword>
<sequence>NRIFNVGDQVLLFNSCLKIFSGKLKTHWSGPFTITCFFPYGTIELSQPNGLNFKVNGHRVKHYFGGDIPSNVAPDLHAFLMDN</sequence>
<protein>
    <submittedName>
        <fullName evidence="1">Reverse transcriptase domain-containing protein</fullName>
    </submittedName>
</protein>
<comment type="caution">
    <text evidence="1">The sequence shown here is derived from an EMBL/GenBank/DDBJ whole genome shotgun (WGS) entry which is preliminary data.</text>
</comment>